<evidence type="ECO:0000313" key="1">
    <source>
        <dbReference type="EMBL" id="OWT42911.1"/>
    </source>
</evidence>
<comment type="caution">
    <text evidence="1">The sequence shown here is derived from an EMBL/GenBank/DDBJ whole genome shotgun (WGS) entry which is preliminary data.</text>
</comment>
<proteinExistence type="predicted"/>
<dbReference type="Proteomes" id="UP000078397">
    <property type="component" value="Unassembled WGS sequence"/>
</dbReference>
<sequence length="104" mass="11947">MSTRFGPGNSSQNVWLSNIWRWGSNASLLVTSRIVDSQHWCSVAGHSSHRREICARETVLFQHSRMSEKRRRKIDYLMLDPVPACIRTDTEHNDLVSGPHPNYA</sequence>
<keyword evidence="2" id="KW-1185">Reference proteome</keyword>
<dbReference type="RefSeq" id="XP_022285377.1">
    <property type="nucleotide sequence ID" value="XM_022429569.1"/>
</dbReference>
<organism evidence="1 2">
    <name type="scientific">Pochonia chlamydosporia 170</name>
    <dbReference type="NCBI Taxonomy" id="1380566"/>
    <lineage>
        <taxon>Eukaryota</taxon>
        <taxon>Fungi</taxon>
        <taxon>Dikarya</taxon>
        <taxon>Ascomycota</taxon>
        <taxon>Pezizomycotina</taxon>
        <taxon>Sordariomycetes</taxon>
        <taxon>Hypocreomycetidae</taxon>
        <taxon>Hypocreales</taxon>
        <taxon>Clavicipitaceae</taxon>
        <taxon>Pochonia</taxon>
    </lineage>
</organism>
<dbReference type="AlphaFoldDB" id="A0A219AQC1"/>
<evidence type="ECO:0000313" key="2">
    <source>
        <dbReference type="Proteomes" id="UP000078397"/>
    </source>
</evidence>
<dbReference type="EMBL" id="LSBJ02000004">
    <property type="protein sequence ID" value="OWT42911.1"/>
    <property type="molecule type" value="Genomic_DNA"/>
</dbReference>
<dbReference type="KEGG" id="pchm:VFPPC_17896"/>
<accession>A0A219AQC1</accession>
<name>A0A219AQC1_METCM</name>
<gene>
    <name evidence="1" type="ORF">VFPPC_17896</name>
</gene>
<protein>
    <submittedName>
        <fullName evidence="1">Uncharacterized protein</fullName>
    </submittedName>
</protein>
<dbReference type="GeneID" id="33936796"/>
<reference evidence="1 2" key="1">
    <citation type="journal article" date="2016" name="PLoS Pathog.">
        <title>Biosynthesis of antibiotic leucinostatins in bio-control fungus Purpureocillium lilacinum and their inhibition on phytophthora revealed by genome mining.</title>
        <authorList>
            <person name="Wang G."/>
            <person name="Liu Z."/>
            <person name="Lin R."/>
            <person name="Li E."/>
            <person name="Mao Z."/>
            <person name="Ling J."/>
            <person name="Yang Y."/>
            <person name="Yin W.B."/>
            <person name="Xie B."/>
        </authorList>
    </citation>
    <scope>NUCLEOTIDE SEQUENCE [LARGE SCALE GENOMIC DNA]</scope>
    <source>
        <strain evidence="1">170</strain>
    </source>
</reference>